<evidence type="ECO:0000256" key="1">
    <source>
        <dbReference type="ARBA" id="ARBA00004651"/>
    </source>
</evidence>
<organism evidence="7 8">
    <name type="scientific">Sulfuricella denitrificans (strain DSM 22764 / NBRC 105220 / skB26)</name>
    <dbReference type="NCBI Taxonomy" id="1163617"/>
    <lineage>
        <taxon>Bacteria</taxon>
        <taxon>Pseudomonadati</taxon>
        <taxon>Pseudomonadota</taxon>
        <taxon>Betaproteobacteria</taxon>
        <taxon>Nitrosomonadales</taxon>
        <taxon>Sulfuricellaceae</taxon>
        <taxon>Sulfuricella</taxon>
    </lineage>
</organism>
<feature type="transmembrane region" description="Helical" evidence="6">
    <location>
        <begin position="147"/>
        <end position="168"/>
    </location>
</feature>
<dbReference type="NCBIfam" id="TIGR00935">
    <property type="entry name" value="2a45"/>
    <property type="match status" value="1"/>
</dbReference>
<dbReference type="KEGG" id="sdr:SCD_n01458"/>
<dbReference type="GO" id="GO:0008490">
    <property type="term" value="F:arsenite secondary active transmembrane transporter activity"/>
    <property type="evidence" value="ECO:0007669"/>
    <property type="project" value="TreeGrafter"/>
</dbReference>
<accession>S6AGW6</accession>
<dbReference type="AlphaFoldDB" id="S6AGW6"/>
<dbReference type="EMBL" id="AP013066">
    <property type="protein sequence ID" value="BAN35281.1"/>
    <property type="molecule type" value="Genomic_DNA"/>
</dbReference>
<evidence type="ECO:0000313" key="8">
    <source>
        <dbReference type="Proteomes" id="UP000015559"/>
    </source>
</evidence>
<dbReference type="CDD" id="cd01118">
    <property type="entry name" value="ArsB_permease"/>
    <property type="match status" value="1"/>
</dbReference>
<proteinExistence type="predicted"/>
<evidence type="ECO:0000313" key="7">
    <source>
        <dbReference type="EMBL" id="BAN35281.1"/>
    </source>
</evidence>
<protein>
    <submittedName>
        <fullName evidence="7">Arsenical pump membrane protein</fullName>
    </submittedName>
</protein>
<dbReference type="NCBIfam" id="NF011980">
    <property type="entry name" value="PRK15445.1"/>
    <property type="match status" value="1"/>
</dbReference>
<keyword evidence="8" id="KW-1185">Reference proteome</keyword>
<dbReference type="GO" id="GO:0005886">
    <property type="term" value="C:plasma membrane"/>
    <property type="evidence" value="ECO:0007669"/>
    <property type="project" value="UniProtKB-SubCell"/>
</dbReference>
<feature type="transmembrane region" description="Helical" evidence="6">
    <location>
        <begin position="188"/>
        <end position="210"/>
    </location>
</feature>
<feature type="transmembrane region" description="Helical" evidence="6">
    <location>
        <begin position="60"/>
        <end position="82"/>
    </location>
</feature>
<evidence type="ECO:0000256" key="2">
    <source>
        <dbReference type="ARBA" id="ARBA00022475"/>
    </source>
</evidence>
<dbReference type="PRINTS" id="PR00758">
    <property type="entry name" value="ARSENICPUMP"/>
</dbReference>
<name>S6AGW6_SULDS</name>
<evidence type="ECO:0000256" key="6">
    <source>
        <dbReference type="SAM" id="Phobius"/>
    </source>
</evidence>
<dbReference type="PANTHER" id="PTHR43302">
    <property type="entry name" value="TRANSPORTER ARSB-RELATED"/>
    <property type="match status" value="1"/>
</dbReference>
<dbReference type="Proteomes" id="UP000015559">
    <property type="component" value="Chromosome"/>
</dbReference>
<feature type="transmembrane region" description="Helical" evidence="6">
    <location>
        <begin position="425"/>
        <end position="447"/>
    </location>
</feature>
<keyword evidence="4 6" id="KW-1133">Transmembrane helix</keyword>
<keyword evidence="2" id="KW-1003">Cell membrane</keyword>
<evidence type="ECO:0000256" key="4">
    <source>
        <dbReference type="ARBA" id="ARBA00022989"/>
    </source>
</evidence>
<evidence type="ECO:0000256" key="3">
    <source>
        <dbReference type="ARBA" id="ARBA00022692"/>
    </source>
</evidence>
<comment type="subcellular location">
    <subcellularLocation>
        <location evidence="1">Cell membrane</location>
        <topology evidence="1">Multi-pass membrane protein</topology>
    </subcellularLocation>
</comment>
<dbReference type="InterPro" id="IPR000802">
    <property type="entry name" value="Arsenical_pump_ArsB"/>
</dbReference>
<keyword evidence="5 6" id="KW-0472">Membrane</keyword>
<reference evidence="7 8" key="1">
    <citation type="journal article" date="2012" name="Appl. Environ. Microbiol.">
        <title>Draft genome sequence of a psychrotolerant sulfur-oxidizing bacterium, Sulfuricella denitrificans skB26, and proteomic insights into cold adaptation.</title>
        <authorList>
            <person name="Watanabe T."/>
            <person name="Kojima H."/>
            <person name="Fukui M."/>
        </authorList>
    </citation>
    <scope>NUCLEOTIDE SEQUENCE [LARGE SCALE GENOMIC DNA]</scope>
    <source>
        <strain evidence="8">skB26</strain>
    </source>
</reference>
<dbReference type="PANTHER" id="PTHR43302:SF5">
    <property type="entry name" value="TRANSPORTER ARSB-RELATED"/>
    <property type="match status" value="1"/>
</dbReference>
<feature type="transmembrane region" description="Helical" evidence="6">
    <location>
        <begin position="12"/>
        <end position="29"/>
    </location>
</feature>
<dbReference type="GO" id="GO:0042960">
    <property type="term" value="F:antimonite secondary active transmembrane transporter activity"/>
    <property type="evidence" value="ECO:0007669"/>
    <property type="project" value="TreeGrafter"/>
</dbReference>
<keyword evidence="3 6" id="KW-0812">Transmembrane</keyword>
<sequence>MVELGYLRPRLEMFTAILIFAATLALVVWKPRDLGIGWSALLGAVVALAAGVISLADVPVVWGIVWDATFTFIALIVISLILDAAGFFEWAALHVARWGRGYGHWLFLLIVLLTAVVAAIFANDGAVLILTPLVLEMLHALRFRPAAALAFVFAVGFMADAASLPLMISNLTNIIVANYFGISFADYAAVMAPVNVLAVLASLAVLWLFFRKDLPPRFEVSALPDPASGIHDIFVFKAGWVVLALLMAGYFAARPLGLPVSVVAGAAALLLVLAALREHFIRKQPNSVIPVLTLLREAPWQIVLFSLGMYLVVFGLRNQGFTAELGGILEWLDGQGFWAATLGAGFLFALLSAVMNNLPTVMVASLAIHDTHLSALTREAMIYANVIGCNLGPKMTPLGSLATLLWLHVLETRGIRIGWGQYCRVGVVLTLPVLLVTLLGLTAWLMMLR</sequence>
<feature type="transmembrane region" description="Helical" evidence="6">
    <location>
        <begin position="102"/>
        <end position="135"/>
    </location>
</feature>
<feature type="transmembrane region" description="Helical" evidence="6">
    <location>
        <begin position="298"/>
        <end position="316"/>
    </location>
</feature>
<dbReference type="Pfam" id="PF02040">
    <property type="entry name" value="ArsB"/>
    <property type="match status" value="1"/>
</dbReference>
<dbReference type="HOGENOM" id="CLU_043931_1_0_4"/>
<feature type="transmembrane region" description="Helical" evidence="6">
    <location>
        <begin position="258"/>
        <end position="277"/>
    </location>
</feature>
<feature type="transmembrane region" description="Helical" evidence="6">
    <location>
        <begin position="35"/>
        <end position="53"/>
    </location>
</feature>
<feature type="transmembrane region" description="Helical" evidence="6">
    <location>
        <begin position="336"/>
        <end position="355"/>
    </location>
</feature>
<dbReference type="STRING" id="1163617.SCD_n01458"/>
<dbReference type="eggNOG" id="COG1055">
    <property type="taxonomic scope" value="Bacteria"/>
</dbReference>
<evidence type="ECO:0000256" key="5">
    <source>
        <dbReference type="ARBA" id="ARBA00023136"/>
    </source>
</evidence>
<gene>
    <name evidence="7" type="primary">arsB</name>
    <name evidence="7" type="ORF">SCD_n01458</name>
</gene>